<dbReference type="Gene3D" id="3.20.20.150">
    <property type="entry name" value="Divalent-metal-dependent TIM barrel enzymes"/>
    <property type="match status" value="1"/>
</dbReference>
<sequence>MSRIGAHVFIWTSGSLDEKLKSFSRAKEIGFDGVEVSIEDTSIGFEQVKRARKELERVGLECTCGTGLGKSENLIDEDEAVRERGKQHLRRAIGICSDLGSHILSGVLYGAFQMSKGRERTQKEWDLAVTLLREAAEFAEDKGVTLCIESVNRYETYFLNTAEDALRLVRHIGKDNVKVHFDTYHMNIEEKEFYAPIVNSRGYLGHVHISENDRGIPGTGHVNWDQVFRALSEIDYKGWLVIEGFYGYIKELAIAASIWRKLAKDPEDFAVQGLKFVREKAKEYGL</sequence>
<evidence type="ECO:0000313" key="3">
    <source>
        <dbReference type="EMBL" id="TET63802.1"/>
    </source>
</evidence>
<dbReference type="InterPro" id="IPR050417">
    <property type="entry name" value="Sugar_Epim/Isomerase"/>
</dbReference>
<dbReference type="InterPro" id="IPR013022">
    <property type="entry name" value="Xyl_isomerase-like_TIM-brl"/>
</dbReference>
<dbReference type="SUPFAM" id="SSF51658">
    <property type="entry name" value="Xylose isomerase-like"/>
    <property type="match status" value="1"/>
</dbReference>
<dbReference type="Pfam" id="PF01261">
    <property type="entry name" value="AP_endonuc_2"/>
    <property type="match status" value="1"/>
</dbReference>
<protein>
    <submittedName>
        <fullName evidence="3">Sugar phosphate isomerase/epimerase</fullName>
    </submittedName>
</protein>
<reference evidence="3 4" key="1">
    <citation type="submission" date="2019-03" db="EMBL/GenBank/DDBJ databases">
        <title>Metabolic potential of uncultured bacteria and archaea associated with petroleum seepage in deep-sea sediments.</title>
        <authorList>
            <person name="Dong X."/>
            <person name="Hubert C."/>
        </authorList>
    </citation>
    <scope>NUCLEOTIDE SEQUENCE [LARGE SCALE GENOMIC DNA]</scope>
    <source>
        <strain evidence="3">E29_bin52</strain>
    </source>
</reference>
<dbReference type="PANTHER" id="PTHR43489">
    <property type="entry name" value="ISOMERASE"/>
    <property type="match status" value="1"/>
</dbReference>
<evidence type="ECO:0000313" key="4">
    <source>
        <dbReference type="Proteomes" id="UP000319130"/>
    </source>
</evidence>
<dbReference type="AlphaFoldDB" id="A0A523W9W6"/>
<dbReference type="GO" id="GO:0016853">
    <property type="term" value="F:isomerase activity"/>
    <property type="evidence" value="ECO:0007669"/>
    <property type="project" value="UniProtKB-KW"/>
</dbReference>
<dbReference type="PANTHER" id="PTHR43489:SF7">
    <property type="entry name" value="3-DEHYDRO-D-GULOSIDE 4-EPIMERASE-RELATED"/>
    <property type="match status" value="1"/>
</dbReference>
<evidence type="ECO:0000256" key="1">
    <source>
        <dbReference type="ARBA" id="ARBA00023235"/>
    </source>
</evidence>
<dbReference type="EMBL" id="SOIZ01000084">
    <property type="protein sequence ID" value="TET63802.1"/>
    <property type="molecule type" value="Genomic_DNA"/>
</dbReference>
<organism evidence="3 4">
    <name type="scientific">Aerophobetes bacterium</name>
    <dbReference type="NCBI Taxonomy" id="2030807"/>
    <lineage>
        <taxon>Bacteria</taxon>
        <taxon>Candidatus Aerophobota</taxon>
    </lineage>
</organism>
<name>A0A523W9W6_UNCAE</name>
<accession>A0A523W9W6</accession>
<proteinExistence type="predicted"/>
<keyword evidence="1 3" id="KW-0413">Isomerase</keyword>
<feature type="domain" description="Xylose isomerase-like TIM barrel" evidence="2">
    <location>
        <begin position="23"/>
        <end position="265"/>
    </location>
</feature>
<comment type="caution">
    <text evidence="3">The sequence shown here is derived from an EMBL/GenBank/DDBJ whole genome shotgun (WGS) entry which is preliminary data.</text>
</comment>
<gene>
    <name evidence="3" type="ORF">E3J48_02015</name>
</gene>
<evidence type="ECO:0000259" key="2">
    <source>
        <dbReference type="Pfam" id="PF01261"/>
    </source>
</evidence>
<dbReference type="InterPro" id="IPR036237">
    <property type="entry name" value="Xyl_isomerase-like_sf"/>
</dbReference>
<dbReference type="Proteomes" id="UP000319130">
    <property type="component" value="Unassembled WGS sequence"/>
</dbReference>